<dbReference type="Proteomes" id="UP000254496">
    <property type="component" value="Unassembled WGS sequence"/>
</dbReference>
<evidence type="ECO:0000313" key="3">
    <source>
        <dbReference type="EMBL" id="STO68091.1"/>
    </source>
</evidence>
<dbReference type="EMBL" id="UGHF01000001">
    <property type="protein sequence ID" value="STO61049.1"/>
    <property type="molecule type" value="Genomic_DNA"/>
</dbReference>
<evidence type="ECO:0000256" key="1">
    <source>
        <dbReference type="SAM" id="SignalP"/>
    </source>
</evidence>
<proteinExistence type="predicted"/>
<keyword evidence="4" id="KW-1185">Reference proteome</keyword>
<feature type="signal peptide" evidence="1">
    <location>
        <begin position="1"/>
        <end position="24"/>
    </location>
</feature>
<evidence type="ECO:0000313" key="4">
    <source>
        <dbReference type="Proteomes" id="UP000254329"/>
    </source>
</evidence>
<gene>
    <name evidence="2" type="primary">uvrA_1</name>
    <name evidence="3" type="synonym">uvrA_2</name>
    <name evidence="2" type="ORF">NCTC1659_02356</name>
    <name evidence="3" type="ORF">NCTC8540_00576</name>
</gene>
<reference evidence="4 5" key="1">
    <citation type="submission" date="2018-06" db="EMBL/GenBank/DDBJ databases">
        <authorList>
            <consortium name="Pathogen Informatics"/>
            <person name="Doyle S."/>
        </authorList>
    </citation>
    <scope>NUCLEOTIDE SEQUENCE [LARGE SCALE GENOMIC DNA]</scope>
    <source>
        <strain evidence="2 4">NCTC1659</strain>
        <strain evidence="3 5">NCTC8540</strain>
    </source>
</reference>
<dbReference type="Proteomes" id="UP000254329">
    <property type="component" value="Unassembled WGS sequence"/>
</dbReference>
<keyword evidence="1" id="KW-0732">Signal</keyword>
<evidence type="ECO:0000313" key="2">
    <source>
        <dbReference type="EMBL" id="STO61049.1"/>
    </source>
</evidence>
<evidence type="ECO:0000313" key="5">
    <source>
        <dbReference type="Proteomes" id="UP000254496"/>
    </source>
</evidence>
<protein>
    <submittedName>
        <fullName evidence="2">Excinuclease ABC subunit A</fullName>
    </submittedName>
</protein>
<dbReference type="EMBL" id="UGHJ01000001">
    <property type="protein sequence ID" value="STO68091.1"/>
    <property type="molecule type" value="Genomic_DNA"/>
</dbReference>
<organism evidence="2 4">
    <name type="scientific">Canicola haemoglobinophilus</name>
    <dbReference type="NCBI Taxonomy" id="733"/>
    <lineage>
        <taxon>Bacteria</taxon>
        <taxon>Pseudomonadati</taxon>
        <taxon>Pseudomonadota</taxon>
        <taxon>Gammaproteobacteria</taxon>
        <taxon>Pasteurellales</taxon>
        <taxon>Pasteurellaceae</taxon>
        <taxon>Canicola</taxon>
    </lineage>
</organism>
<accession>A0A1V4B1Z1</accession>
<name>A0A1V4B1Z1_9PAST</name>
<dbReference type="PROSITE" id="PS51257">
    <property type="entry name" value="PROKAR_LIPOPROTEIN"/>
    <property type="match status" value="1"/>
</dbReference>
<dbReference type="RefSeq" id="WP_078218206.1">
    <property type="nucleotide sequence ID" value="NZ_MUXZ01000010.1"/>
</dbReference>
<dbReference type="OrthoDB" id="5677278at2"/>
<sequence>MKLVKMLPAVAATLIIAACSNADANSANATKAASDAMKVAQSTPAFETAAYFCDVSGKKNKVVSATYAFVDGKIDTATITINRKVVGQEMKLDPSYQDGTKFVEGNKVWSLESGFTQATASKVVPIMFTDNNRILARNCKIAK</sequence>
<feature type="chain" id="PRO_5044566754" evidence="1">
    <location>
        <begin position="25"/>
        <end position="143"/>
    </location>
</feature>
<dbReference type="STRING" id="733.B0186_04530"/>
<dbReference type="AlphaFoldDB" id="A0A1V4B1Z1"/>